<dbReference type="Proteomes" id="UP000435060">
    <property type="component" value="Unassembled WGS sequence"/>
</dbReference>
<keyword evidence="3" id="KW-1185">Reference proteome</keyword>
<proteinExistence type="predicted"/>
<reference evidence="1 3" key="2">
    <citation type="submission" date="2019-11" db="EMBL/GenBank/DDBJ databases">
        <title>Streptococcis sp. isolated from the respiratory tract of Marmot.</title>
        <authorList>
            <person name="Zhang G."/>
        </authorList>
    </citation>
    <scope>NUCLEOTIDE SEQUENCE [LARGE SCALE GENOMIC DNA]</scope>
    <source>
        <strain evidence="3">zg-86</strain>
        <strain evidence="1">Zg-86</strain>
    </source>
</reference>
<reference evidence="2 4" key="1">
    <citation type="submission" date="2019-10" db="EMBL/GenBank/DDBJ databases">
        <title>Streptococcis sp, isolated from the respiratory tract of Marmot.</title>
        <authorList>
            <person name="Zhang G."/>
        </authorList>
    </citation>
    <scope>NUCLEOTIDE SEQUENCE [LARGE SCALE GENOMIC DNA]</scope>
    <source>
        <strain evidence="2">Zg-70</strain>
        <strain evidence="4">zg-70</strain>
    </source>
</reference>
<name>A0A6I4R9H3_9STRE</name>
<sequence length="129" mass="15044">MIYLIQPKHYPPSLYRLLRNIIEQTIPQETLIVQHDSNISTINNLYFIIYDSQIPTWNGLTLARAIRQQDRLGHLILISNVLDYQTFFRSHIGFLDVLDNHQISCAELESYLILVKNQNLTSLTHLAEP</sequence>
<comment type="caution">
    <text evidence="2">The sequence shown here is derived from an EMBL/GenBank/DDBJ whole genome shotgun (WGS) entry which is preliminary data.</text>
</comment>
<dbReference type="EMBL" id="WUBJ01000004">
    <property type="protein sequence ID" value="MWV56129.1"/>
    <property type="molecule type" value="Genomic_DNA"/>
</dbReference>
<evidence type="ECO:0000313" key="4">
    <source>
        <dbReference type="Proteomes" id="UP000435423"/>
    </source>
</evidence>
<dbReference type="EMBL" id="WLCG01000004">
    <property type="protein sequence ID" value="MTB64141.1"/>
    <property type="molecule type" value="Genomic_DNA"/>
</dbReference>
<dbReference type="Proteomes" id="UP000435423">
    <property type="component" value="Unassembled WGS sequence"/>
</dbReference>
<evidence type="ECO:0000313" key="2">
    <source>
        <dbReference type="EMBL" id="MWV56129.1"/>
    </source>
</evidence>
<organism evidence="2 4">
    <name type="scientific">Streptococcus zhangguiae</name>
    <dbReference type="NCBI Taxonomy" id="2664091"/>
    <lineage>
        <taxon>Bacteria</taxon>
        <taxon>Bacillati</taxon>
        <taxon>Bacillota</taxon>
        <taxon>Bacilli</taxon>
        <taxon>Lactobacillales</taxon>
        <taxon>Streptococcaceae</taxon>
        <taxon>Streptococcus</taxon>
    </lineage>
</organism>
<evidence type="ECO:0000313" key="3">
    <source>
        <dbReference type="Proteomes" id="UP000435060"/>
    </source>
</evidence>
<evidence type="ECO:0000313" key="1">
    <source>
        <dbReference type="EMBL" id="MTB64141.1"/>
    </source>
</evidence>
<evidence type="ECO:0008006" key="5">
    <source>
        <dbReference type="Google" id="ProtNLM"/>
    </source>
</evidence>
<dbReference type="AlphaFoldDB" id="A0A6I4R9H3"/>
<protein>
    <recommendedName>
        <fullName evidence="5">Response regulator</fullName>
    </recommendedName>
</protein>
<dbReference type="RefSeq" id="WP_154608207.1">
    <property type="nucleotide sequence ID" value="NZ_CP072115.1"/>
</dbReference>
<gene>
    <name evidence="1" type="ORF">GGG87_03875</name>
    <name evidence="2" type="ORF">GGH11_03915</name>
</gene>
<accession>A0A6I4R9H3</accession>